<gene>
    <name evidence="1" type="primary">cheY</name>
    <name evidence="1" type="ORF">HMPREF9123_0241</name>
</gene>
<dbReference type="EMBL" id="AFAY01000004">
    <property type="protein sequence ID" value="EGF12035.1"/>
    <property type="molecule type" value="Genomic_DNA"/>
</dbReference>
<proteinExistence type="predicted"/>
<comment type="caution">
    <text evidence="1">The sequence shown here is derived from an EMBL/GenBank/DDBJ whole genome shotgun (WGS) entry which is preliminary data.</text>
</comment>
<sequence length="76" mass="8517">MKTVFGCAEAVLLDGLLPFQSCLRFLRMPNLRQGVSPRGDARGLCRTTNPCLSQNRNRVRGLRHTPYLLMQTAEAV</sequence>
<dbReference type="Proteomes" id="UP000004105">
    <property type="component" value="Unassembled WGS sequence"/>
</dbReference>
<keyword evidence="2" id="KW-1185">Reference proteome</keyword>
<name>F2B967_9NEIS</name>
<dbReference type="AlphaFoldDB" id="F2B967"/>
<organism evidence="1 2">
    <name type="scientific">Neisseria bacilliformis ATCC BAA-1200</name>
    <dbReference type="NCBI Taxonomy" id="888742"/>
    <lineage>
        <taxon>Bacteria</taxon>
        <taxon>Pseudomonadati</taxon>
        <taxon>Pseudomonadota</taxon>
        <taxon>Betaproteobacteria</taxon>
        <taxon>Neisseriales</taxon>
        <taxon>Neisseriaceae</taxon>
        <taxon>Neisseria</taxon>
    </lineage>
</organism>
<evidence type="ECO:0000313" key="1">
    <source>
        <dbReference type="EMBL" id="EGF12035.1"/>
    </source>
</evidence>
<protein>
    <submittedName>
        <fullName evidence="1">Chemotaxis response regulator CheY</fullName>
    </submittedName>
</protein>
<evidence type="ECO:0000313" key="2">
    <source>
        <dbReference type="Proteomes" id="UP000004105"/>
    </source>
</evidence>
<accession>F2B967</accession>
<reference evidence="1 2" key="1">
    <citation type="submission" date="2011-02" db="EMBL/GenBank/DDBJ databases">
        <authorList>
            <person name="Muzny D."/>
            <person name="Qin X."/>
            <person name="Deng J."/>
            <person name="Jiang H."/>
            <person name="Liu Y."/>
            <person name="Qu J."/>
            <person name="Song X.-Z."/>
            <person name="Zhang L."/>
            <person name="Thornton R."/>
            <person name="Coyle M."/>
            <person name="Francisco L."/>
            <person name="Jackson L."/>
            <person name="Javaid M."/>
            <person name="Korchina V."/>
            <person name="Kovar C."/>
            <person name="Mata R."/>
            <person name="Mathew T."/>
            <person name="Ngo R."/>
            <person name="Nguyen L."/>
            <person name="Nguyen N."/>
            <person name="Okwuonu G."/>
            <person name="Ongeri F."/>
            <person name="Pham C."/>
            <person name="Simmons D."/>
            <person name="Wilczek-Boney K."/>
            <person name="Hale W."/>
            <person name="Jakkamsetti A."/>
            <person name="Pham P."/>
            <person name="Ruth R."/>
            <person name="San Lucas F."/>
            <person name="Warren J."/>
            <person name="Zhang J."/>
            <person name="Zhao Z."/>
            <person name="Zhou C."/>
            <person name="Zhu D."/>
            <person name="Lee S."/>
            <person name="Bess C."/>
            <person name="Blankenburg K."/>
            <person name="Forbes L."/>
            <person name="Fu Q."/>
            <person name="Gubbala S."/>
            <person name="Hirani K."/>
            <person name="Jayaseelan J.C."/>
            <person name="Lara F."/>
            <person name="Munidasa M."/>
            <person name="Palculict T."/>
            <person name="Patil S."/>
            <person name="Pu L.-L."/>
            <person name="Saada N."/>
            <person name="Tang L."/>
            <person name="Weissenberger G."/>
            <person name="Zhu Y."/>
            <person name="Hemphill L."/>
            <person name="Shang Y."/>
            <person name="Youmans B."/>
            <person name="Ayvaz T."/>
            <person name="Ross M."/>
            <person name="Santibanez J."/>
            <person name="Aqrawi P."/>
            <person name="Gross S."/>
            <person name="Joshi V."/>
            <person name="Fowler G."/>
            <person name="Nazareth L."/>
            <person name="Reid J."/>
            <person name="Worley K."/>
            <person name="Petrosino J."/>
            <person name="Highlander S."/>
            <person name="Gibbs R."/>
        </authorList>
    </citation>
    <scope>NUCLEOTIDE SEQUENCE [LARGE SCALE GENOMIC DNA]</scope>
    <source>
        <strain evidence="1 2">ATCC BAA-1200</strain>
    </source>
</reference>
<dbReference type="HOGENOM" id="CLU_2650683_0_0_4"/>